<name>A0ABM0PDJ5_PRUMU</name>
<dbReference type="SUPFAM" id="SSF57756">
    <property type="entry name" value="Retrovirus zinc finger-like domains"/>
    <property type="match status" value="1"/>
</dbReference>
<reference evidence="4" key="1">
    <citation type="journal article" date="2012" name="Nat. Commun.">
        <title>The genome of Prunus mume.</title>
        <authorList>
            <person name="Zhang Q."/>
            <person name="Chen W."/>
            <person name="Sun L."/>
            <person name="Zhao F."/>
            <person name="Huang B."/>
            <person name="Yang W."/>
            <person name="Tao Y."/>
            <person name="Wang J."/>
            <person name="Yuan Z."/>
            <person name="Fan G."/>
            <person name="Xing Z."/>
            <person name="Han C."/>
            <person name="Pan H."/>
            <person name="Zhong X."/>
            <person name="Shi W."/>
            <person name="Liang X."/>
            <person name="Du D."/>
            <person name="Sun F."/>
            <person name="Xu Z."/>
            <person name="Hao R."/>
            <person name="Lv T."/>
            <person name="Lv Y."/>
            <person name="Zheng Z."/>
            <person name="Sun M."/>
            <person name="Luo L."/>
            <person name="Cai M."/>
            <person name="Gao Y."/>
            <person name="Wang J."/>
            <person name="Yin Y."/>
            <person name="Xu X."/>
            <person name="Cheng T."/>
            <person name="Wang J."/>
        </authorList>
    </citation>
    <scope>NUCLEOTIDE SEQUENCE [LARGE SCALE GENOMIC DNA]</scope>
</reference>
<evidence type="ECO:0000256" key="1">
    <source>
        <dbReference type="PROSITE-ProRule" id="PRU00047"/>
    </source>
</evidence>
<reference evidence="5" key="2">
    <citation type="submission" date="2025-08" db="UniProtKB">
        <authorList>
            <consortium name="RefSeq"/>
        </authorList>
    </citation>
    <scope>IDENTIFICATION</scope>
</reference>
<dbReference type="GeneID" id="103336745"/>
<dbReference type="Proteomes" id="UP000694861">
    <property type="component" value="Linkage group LG7"/>
</dbReference>
<dbReference type="InterPro" id="IPR001878">
    <property type="entry name" value="Znf_CCHC"/>
</dbReference>
<organism evidence="4 5">
    <name type="scientific">Prunus mume</name>
    <name type="common">Japanese apricot</name>
    <name type="synonym">Armeniaca mume</name>
    <dbReference type="NCBI Taxonomy" id="102107"/>
    <lineage>
        <taxon>Eukaryota</taxon>
        <taxon>Viridiplantae</taxon>
        <taxon>Streptophyta</taxon>
        <taxon>Embryophyta</taxon>
        <taxon>Tracheophyta</taxon>
        <taxon>Spermatophyta</taxon>
        <taxon>Magnoliopsida</taxon>
        <taxon>eudicotyledons</taxon>
        <taxon>Gunneridae</taxon>
        <taxon>Pentapetalae</taxon>
        <taxon>rosids</taxon>
        <taxon>fabids</taxon>
        <taxon>Rosales</taxon>
        <taxon>Rosaceae</taxon>
        <taxon>Amygdaloideae</taxon>
        <taxon>Amygdaleae</taxon>
        <taxon>Prunus</taxon>
    </lineage>
</organism>
<dbReference type="Gene3D" id="4.10.60.10">
    <property type="entry name" value="Zinc finger, CCHC-type"/>
    <property type="match status" value="1"/>
</dbReference>
<evidence type="ECO:0000313" key="5">
    <source>
        <dbReference type="RefSeq" id="XP_008238066.1"/>
    </source>
</evidence>
<proteinExistence type="predicted"/>
<accession>A0ABM0PDJ5</accession>
<feature type="domain" description="CCHC-type" evidence="3">
    <location>
        <begin position="160"/>
        <end position="174"/>
    </location>
</feature>
<evidence type="ECO:0000259" key="3">
    <source>
        <dbReference type="PROSITE" id="PS50158"/>
    </source>
</evidence>
<protein>
    <submittedName>
        <fullName evidence="5">Uncharacterized protein LOC103336745</fullName>
    </submittedName>
</protein>
<keyword evidence="1" id="KW-0863">Zinc-finger</keyword>
<dbReference type="Pfam" id="PF14223">
    <property type="entry name" value="Retrotran_gag_2"/>
    <property type="match status" value="1"/>
</dbReference>
<dbReference type="RefSeq" id="XP_008238066.1">
    <property type="nucleotide sequence ID" value="XM_008239844.1"/>
</dbReference>
<feature type="region of interest" description="Disordered" evidence="2">
    <location>
        <begin position="118"/>
        <end position="147"/>
    </location>
</feature>
<evidence type="ECO:0000256" key="2">
    <source>
        <dbReference type="SAM" id="MobiDB-lite"/>
    </source>
</evidence>
<dbReference type="PROSITE" id="PS50158">
    <property type="entry name" value="ZF_CCHC"/>
    <property type="match status" value="1"/>
</dbReference>
<dbReference type="PANTHER" id="PTHR35317:SF34">
    <property type="match status" value="1"/>
</dbReference>
<dbReference type="InterPro" id="IPR036875">
    <property type="entry name" value="Znf_CCHC_sf"/>
</dbReference>
<gene>
    <name evidence="5" type="primary">LOC103336745</name>
</gene>
<keyword evidence="1" id="KW-0479">Metal-binding</keyword>
<sequence>MKTKYQGTARVKRAQLQSLHKEFEILHMKEEELVNDYFARTLSIANKMRIHGENLEDVAVIEKILRSMTRKFDYVVCSIEESNDINSLSIDVLQSSLLVHEQRMTSYVVEEQALKVSTHEGTTSSGKGRGRRGLRGSRRGRGRQLSYNQGAQFDKASVECYHCHKLGHYQYECPYKEKETKVNFAKTEGEILLMAYIDKKEISSGDTWYLDLGCCNHMCGNKSLFYDLEETFR</sequence>
<evidence type="ECO:0000313" key="4">
    <source>
        <dbReference type="Proteomes" id="UP000694861"/>
    </source>
</evidence>
<dbReference type="PANTHER" id="PTHR35317">
    <property type="entry name" value="OS04G0629600 PROTEIN"/>
    <property type="match status" value="1"/>
</dbReference>
<keyword evidence="1" id="KW-0862">Zinc</keyword>
<keyword evidence="4" id="KW-1185">Reference proteome</keyword>
<feature type="compositionally biased region" description="Basic residues" evidence="2">
    <location>
        <begin position="128"/>
        <end position="142"/>
    </location>
</feature>